<dbReference type="GO" id="GO:0005737">
    <property type="term" value="C:cytoplasm"/>
    <property type="evidence" value="ECO:0007669"/>
    <property type="project" value="TreeGrafter"/>
</dbReference>
<dbReference type="InterPro" id="IPR006674">
    <property type="entry name" value="HD_domain"/>
</dbReference>
<comment type="similarity">
    <text evidence="6">Belongs to the HDDC2 family.</text>
</comment>
<dbReference type="InterPro" id="IPR039356">
    <property type="entry name" value="YfbR/HDDC2"/>
</dbReference>
<dbReference type="AlphaFoldDB" id="A0A1R2B625"/>
<comment type="cofactor">
    <cofactor evidence="3">
        <name>Co(2+)</name>
        <dbReference type="ChEBI" id="CHEBI:48828"/>
    </cofactor>
</comment>
<proteinExistence type="inferred from homology"/>
<protein>
    <recommendedName>
        <fullName evidence="8">5'-deoxynucleotidase</fullName>
        <ecNumber evidence="8">3.1.3.89</ecNumber>
    </recommendedName>
</protein>
<evidence type="ECO:0000256" key="6">
    <source>
        <dbReference type="ARBA" id="ARBA00009999"/>
    </source>
</evidence>
<dbReference type="PANTHER" id="PTHR11845:SF13">
    <property type="entry name" value="5'-DEOXYNUCLEOTIDASE HDDC2"/>
    <property type="match status" value="1"/>
</dbReference>
<evidence type="ECO:0000256" key="9">
    <source>
        <dbReference type="ARBA" id="ARBA00022723"/>
    </source>
</evidence>
<keyword evidence="10" id="KW-0378">Hydrolase</keyword>
<evidence type="ECO:0000256" key="2">
    <source>
        <dbReference type="ARBA" id="ARBA00001936"/>
    </source>
</evidence>
<evidence type="ECO:0000256" key="1">
    <source>
        <dbReference type="ARBA" id="ARBA00001638"/>
    </source>
</evidence>
<evidence type="ECO:0000313" key="13">
    <source>
        <dbReference type="EMBL" id="OMJ72231.1"/>
    </source>
</evidence>
<dbReference type="GO" id="GO:0009159">
    <property type="term" value="P:deoxyribonucleoside monophosphate catabolic process"/>
    <property type="evidence" value="ECO:0007669"/>
    <property type="project" value="UniProtKB-ARBA"/>
</dbReference>
<dbReference type="GO" id="GO:0002953">
    <property type="term" value="F:5'-deoxynucleotidase activity"/>
    <property type="evidence" value="ECO:0007669"/>
    <property type="project" value="UniProtKB-EC"/>
</dbReference>
<keyword evidence="14" id="KW-1185">Reference proteome</keyword>
<dbReference type="SMART" id="SM00471">
    <property type="entry name" value="HDc"/>
    <property type="match status" value="1"/>
</dbReference>
<evidence type="ECO:0000256" key="7">
    <source>
        <dbReference type="ARBA" id="ARBA00011738"/>
    </source>
</evidence>
<gene>
    <name evidence="13" type="ORF">SteCoe_29370</name>
</gene>
<name>A0A1R2B625_9CILI</name>
<dbReference type="FunFam" id="1.10.3210.10:FF:000011">
    <property type="entry name" value="HD domain-containing protein 2"/>
    <property type="match status" value="1"/>
</dbReference>
<dbReference type="EMBL" id="MPUH01000918">
    <property type="protein sequence ID" value="OMJ72231.1"/>
    <property type="molecule type" value="Genomic_DNA"/>
</dbReference>
<evidence type="ECO:0000256" key="5">
    <source>
        <dbReference type="ARBA" id="ARBA00004074"/>
    </source>
</evidence>
<reference evidence="13 14" key="1">
    <citation type="submission" date="2016-11" db="EMBL/GenBank/DDBJ databases">
        <title>The macronuclear genome of Stentor coeruleus: a giant cell with tiny introns.</title>
        <authorList>
            <person name="Slabodnick M."/>
            <person name="Ruby J.G."/>
            <person name="Reiff S.B."/>
            <person name="Swart E.C."/>
            <person name="Gosai S."/>
            <person name="Prabakaran S."/>
            <person name="Witkowska E."/>
            <person name="Larue G.E."/>
            <person name="Fisher S."/>
            <person name="Freeman R.M."/>
            <person name="Gunawardena J."/>
            <person name="Chu W."/>
            <person name="Stover N.A."/>
            <person name="Gregory B.D."/>
            <person name="Nowacki M."/>
            <person name="Derisi J."/>
            <person name="Roy S.W."/>
            <person name="Marshall W.F."/>
            <person name="Sood P."/>
        </authorList>
    </citation>
    <scope>NUCLEOTIDE SEQUENCE [LARGE SCALE GENOMIC DNA]</scope>
    <source>
        <strain evidence="13">WM001</strain>
    </source>
</reference>
<dbReference type="InterPro" id="IPR003607">
    <property type="entry name" value="HD/PDEase_dom"/>
</dbReference>
<keyword evidence="9" id="KW-0479">Metal-binding</keyword>
<dbReference type="Pfam" id="PF13023">
    <property type="entry name" value="HD_3"/>
    <property type="match status" value="1"/>
</dbReference>
<evidence type="ECO:0000256" key="3">
    <source>
        <dbReference type="ARBA" id="ARBA00001941"/>
    </source>
</evidence>
<dbReference type="EC" id="3.1.3.89" evidence="8"/>
<organism evidence="13 14">
    <name type="scientific">Stentor coeruleus</name>
    <dbReference type="NCBI Taxonomy" id="5963"/>
    <lineage>
        <taxon>Eukaryota</taxon>
        <taxon>Sar</taxon>
        <taxon>Alveolata</taxon>
        <taxon>Ciliophora</taxon>
        <taxon>Postciliodesmatophora</taxon>
        <taxon>Heterotrichea</taxon>
        <taxon>Heterotrichida</taxon>
        <taxon>Stentoridae</taxon>
        <taxon>Stentor</taxon>
    </lineage>
</organism>
<dbReference type="PANTHER" id="PTHR11845">
    <property type="entry name" value="5'-DEOXYNUCLEOTIDASE HDDC2"/>
    <property type="match status" value="1"/>
</dbReference>
<comment type="cofactor">
    <cofactor evidence="4">
        <name>Mg(2+)</name>
        <dbReference type="ChEBI" id="CHEBI:18420"/>
    </cofactor>
</comment>
<comment type="catalytic activity">
    <reaction evidence="1">
        <text>a 2'-deoxyribonucleoside 5'-phosphate + H2O = a 2'-deoxyribonucleoside + phosphate</text>
        <dbReference type="Rhea" id="RHEA:36167"/>
        <dbReference type="ChEBI" id="CHEBI:15377"/>
        <dbReference type="ChEBI" id="CHEBI:18274"/>
        <dbReference type="ChEBI" id="CHEBI:43474"/>
        <dbReference type="ChEBI" id="CHEBI:65317"/>
        <dbReference type="EC" id="3.1.3.89"/>
    </reaction>
</comment>
<dbReference type="OrthoDB" id="10254258at2759"/>
<dbReference type="SUPFAM" id="SSF109604">
    <property type="entry name" value="HD-domain/PDEase-like"/>
    <property type="match status" value="1"/>
</dbReference>
<comment type="caution">
    <text evidence="13">The sequence shown here is derived from an EMBL/GenBank/DDBJ whole genome shotgun (WGS) entry which is preliminary data.</text>
</comment>
<evidence type="ECO:0000313" key="14">
    <source>
        <dbReference type="Proteomes" id="UP000187209"/>
    </source>
</evidence>
<evidence type="ECO:0000256" key="8">
    <source>
        <dbReference type="ARBA" id="ARBA00012964"/>
    </source>
</evidence>
<accession>A0A1R2B625</accession>
<sequence length="183" mass="21490">MEVFKFLEFVSRLKHLPRKGWVIKGIESPETVAGHMYRMAMSAFLLPRDMNIQKIIKMALVHDLSESIVGDITPCDKVLPERKRQLEARAMNEILKCVPQWSQEEILSLWEEYENLSSSEALLVKDLDKFDMILQGFEYEKSQKRDLSDFFEGLHIFHTDLIRSWALIVYTEREKYKSSMPSS</sequence>
<evidence type="ECO:0000256" key="11">
    <source>
        <dbReference type="ARBA" id="ARBA00022842"/>
    </source>
</evidence>
<evidence type="ECO:0000259" key="12">
    <source>
        <dbReference type="SMART" id="SM00471"/>
    </source>
</evidence>
<dbReference type="GO" id="GO:0046872">
    <property type="term" value="F:metal ion binding"/>
    <property type="evidence" value="ECO:0007669"/>
    <property type="project" value="UniProtKB-KW"/>
</dbReference>
<evidence type="ECO:0000256" key="10">
    <source>
        <dbReference type="ARBA" id="ARBA00022801"/>
    </source>
</evidence>
<evidence type="ECO:0000256" key="4">
    <source>
        <dbReference type="ARBA" id="ARBA00001946"/>
    </source>
</evidence>
<keyword evidence="11" id="KW-0460">Magnesium</keyword>
<comment type="subunit">
    <text evidence="7">Homodimer.</text>
</comment>
<comment type="cofactor">
    <cofactor evidence="2">
        <name>Mn(2+)</name>
        <dbReference type="ChEBI" id="CHEBI:29035"/>
    </cofactor>
</comment>
<dbReference type="Proteomes" id="UP000187209">
    <property type="component" value="Unassembled WGS sequence"/>
</dbReference>
<feature type="domain" description="HD/PDEase" evidence="12">
    <location>
        <begin position="28"/>
        <end position="142"/>
    </location>
</feature>
<comment type="function">
    <text evidence="5">Catalyzes the dephosphorylation of the nucleoside 5'-monophosphates deoxyadenosine monophosphate (dAMP), deoxycytidine monophosphate (dCMP), deoxyguanosine monophosphate (dGMP) and deoxythymidine monophosphate (dTMP).</text>
</comment>
<dbReference type="Gene3D" id="1.10.3210.10">
    <property type="entry name" value="Hypothetical protein af1432"/>
    <property type="match status" value="1"/>
</dbReference>